<evidence type="ECO:0000256" key="1">
    <source>
        <dbReference type="ARBA" id="ARBA00004167"/>
    </source>
</evidence>
<feature type="compositionally biased region" description="Polar residues" evidence="5">
    <location>
        <begin position="204"/>
        <end position="220"/>
    </location>
</feature>
<dbReference type="GO" id="GO:0071944">
    <property type="term" value="C:cell periphery"/>
    <property type="evidence" value="ECO:0007669"/>
    <property type="project" value="UniProtKB-ARBA"/>
</dbReference>
<accession>A0A0G2DZP7</accession>
<feature type="region of interest" description="Disordered" evidence="5">
    <location>
        <begin position="189"/>
        <end position="257"/>
    </location>
</feature>
<evidence type="ECO:0000256" key="2">
    <source>
        <dbReference type="ARBA" id="ARBA00022692"/>
    </source>
</evidence>
<evidence type="ECO:0000256" key="3">
    <source>
        <dbReference type="ARBA" id="ARBA00022989"/>
    </source>
</evidence>
<dbReference type="PANTHER" id="PTHR15549">
    <property type="entry name" value="PAIRED IMMUNOGLOBULIN-LIKE TYPE 2 RECEPTOR"/>
    <property type="match status" value="1"/>
</dbReference>
<proteinExistence type="predicted"/>
<evidence type="ECO:0000313" key="7">
    <source>
        <dbReference type="EMBL" id="KKY16024.1"/>
    </source>
</evidence>
<dbReference type="CDD" id="cd12087">
    <property type="entry name" value="TM_EGFR-like"/>
    <property type="match status" value="1"/>
</dbReference>
<dbReference type="EMBL" id="LCWF01000169">
    <property type="protein sequence ID" value="KKY16024.1"/>
    <property type="molecule type" value="Genomic_DNA"/>
</dbReference>
<comment type="subcellular location">
    <subcellularLocation>
        <location evidence="1">Membrane</location>
        <topology evidence="1">Single-pass membrane protein</topology>
    </subcellularLocation>
</comment>
<dbReference type="GO" id="GO:0016020">
    <property type="term" value="C:membrane"/>
    <property type="evidence" value="ECO:0007669"/>
    <property type="project" value="UniProtKB-SubCell"/>
</dbReference>
<feature type="compositionally biased region" description="Low complexity" evidence="5">
    <location>
        <begin position="233"/>
        <end position="252"/>
    </location>
</feature>
<reference evidence="7 8" key="1">
    <citation type="submission" date="2015-05" db="EMBL/GenBank/DDBJ databases">
        <title>Distinctive expansion of gene families associated with plant cell wall degradation and secondary metabolism in the genomes of grapevine trunk pathogens.</title>
        <authorList>
            <person name="Lawrence D.P."/>
            <person name="Travadon R."/>
            <person name="Rolshausen P.E."/>
            <person name="Baumgartner K."/>
        </authorList>
    </citation>
    <scope>NUCLEOTIDE SEQUENCE [LARGE SCALE GENOMIC DNA]</scope>
    <source>
        <strain evidence="7">UCRPC4</strain>
    </source>
</reference>
<comment type="caution">
    <text evidence="7">The sequence shown here is derived from an EMBL/GenBank/DDBJ whole genome shotgun (WGS) entry which is preliminary data.</text>
</comment>
<feature type="transmembrane region" description="Helical" evidence="6">
    <location>
        <begin position="155"/>
        <end position="179"/>
    </location>
</feature>
<dbReference type="AlphaFoldDB" id="A0A0G2DZP7"/>
<gene>
    <name evidence="7" type="ORF">UCRPC4_g06035</name>
</gene>
<evidence type="ECO:0000313" key="8">
    <source>
        <dbReference type="Proteomes" id="UP000053317"/>
    </source>
</evidence>
<evidence type="ECO:0000256" key="4">
    <source>
        <dbReference type="ARBA" id="ARBA00023136"/>
    </source>
</evidence>
<evidence type="ECO:0000256" key="6">
    <source>
        <dbReference type="SAM" id="Phobius"/>
    </source>
</evidence>
<reference evidence="7 8" key="2">
    <citation type="submission" date="2015-05" db="EMBL/GenBank/DDBJ databases">
        <authorList>
            <person name="Morales-Cruz A."/>
            <person name="Amrine K.C."/>
            <person name="Cantu D."/>
        </authorList>
    </citation>
    <scope>NUCLEOTIDE SEQUENCE [LARGE SCALE GENOMIC DNA]</scope>
    <source>
        <strain evidence="7">UCRPC4</strain>
    </source>
</reference>
<dbReference type="OrthoDB" id="2537459at2759"/>
<dbReference type="InterPro" id="IPR051694">
    <property type="entry name" value="Immunoregulatory_rcpt-like"/>
</dbReference>
<keyword evidence="8" id="KW-1185">Reference proteome</keyword>
<protein>
    <submittedName>
        <fullName evidence="7">Putative cell wall integrity and stress response component</fullName>
    </submittedName>
</protein>
<keyword evidence="2 6" id="KW-0812">Transmembrane</keyword>
<keyword evidence="4 6" id="KW-0472">Membrane</keyword>
<dbReference type="Proteomes" id="UP000053317">
    <property type="component" value="Unassembled WGS sequence"/>
</dbReference>
<keyword evidence="3 6" id="KW-1133">Transmembrane helix</keyword>
<name>A0A0G2DZP7_PHACM</name>
<evidence type="ECO:0000256" key="5">
    <source>
        <dbReference type="SAM" id="MobiDB-lite"/>
    </source>
</evidence>
<organism evidence="7 8">
    <name type="scientific">Phaeomoniella chlamydospora</name>
    <name type="common">Phaeoacremonium chlamydosporum</name>
    <dbReference type="NCBI Taxonomy" id="158046"/>
    <lineage>
        <taxon>Eukaryota</taxon>
        <taxon>Fungi</taxon>
        <taxon>Dikarya</taxon>
        <taxon>Ascomycota</taxon>
        <taxon>Pezizomycotina</taxon>
        <taxon>Eurotiomycetes</taxon>
        <taxon>Chaetothyriomycetidae</taxon>
        <taxon>Phaeomoniellales</taxon>
        <taxon>Phaeomoniellaceae</taxon>
        <taxon>Phaeomoniella</taxon>
    </lineage>
</organism>
<sequence>MATQKQAPINQMEIVGTSVQDMHSRLRRANNVGARTMHQQKPSLSPSATKNAPAIHTNIAEVRAVFTAMLSFVYVDDGGGSELAGGYDAYDYGYINCRIYDKFYDLYDSFHYKFSCCTDVSTIIVTPSSSATSDSSPLGQGASNDSSSNGLSKGAVAGIAVGVALGVTMIAVIILLFLWRRMKKRRAEAEAGTGPEAVGGAGGSPNSVSRHTSQMSQSGLLSKAPRLNTRIASNGLQSSGQSGSTISPTGTTNRRSIGADQRLDAYHPIYTHENLQHSDVSLQDNMDYSRKILAVRNPGPEDE</sequence>